<reference evidence="1 2" key="1">
    <citation type="journal article" date="2014" name="Nature">
        <title>An environmental bacterial taxon with a large and distinct metabolic repertoire.</title>
        <authorList>
            <person name="Wilson M.C."/>
            <person name="Mori T."/>
            <person name="Ruckert C."/>
            <person name="Uria A.R."/>
            <person name="Helf M.J."/>
            <person name="Takada K."/>
            <person name="Gernert C."/>
            <person name="Steffens U.A."/>
            <person name="Heycke N."/>
            <person name="Schmitt S."/>
            <person name="Rinke C."/>
            <person name="Helfrich E.J."/>
            <person name="Brachmann A.O."/>
            <person name="Gurgui C."/>
            <person name="Wakimoto T."/>
            <person name="Kracht M."/>
            <person name="Crusemann M."/>
            <person name="Hentschel U."/>
            <person name="Abe I."/>
            <person name="Matsunaga S."/>
            <person name="Kalinowski J."/>
            <person name="Takeyama H."/>
            <person name="Piel J."/>
        </authorList>
    </citation>
    <scope>NUCLEOTIDE SEQUENCE [LARGE SCALE GENOMIC DNA]</scope>
    <source>
        <strain evidence="2">TSY2</strain>
    </source>
</reference>
<evidence type="ECO:0000313" key="2">
    <source>
        <dbReference type="Proteomes" id="UP000019140"/>
    </source>
</evidence>
<evidence type="ECO:0008006" key="3">
    <source>
        <dbReference type="Google" id="ProtNLM"/>
    </source>
</evidence>
<proteinExistence type="predicted"/>
<dbReference type="AlphaFoldDB" id="W4L2A0"/>
<protein>
    <recommendedName>
        <fullName evidence="3">HEAT repeat domain-containing protein</fullName>
    </recommendedName>
</protein>
<dbReference type="HOGENOM" id="CLU_122740_0_0_7"/>
<name>W4L2A0_9BACT</name>
<dbReference type="InterPro" id="IPR011989">
    <property type="entry name" value="ARM-like"/>
</dbReference>
<organism evidence="1 2">
    <name type="scientific">Candidatus Entotheonella gemina</name>
    <dbReference type="NCBI Taxonomy" id="1429439"/>
    <lineage>
        <taxon>Bacteria</taxon>
        <taxon>Pseudomonadati</taxon>
        <taxon>Nitrospinota/Tectimicrobiota group</taxon>
        <taxon>Candidatus Tectimicrobiota</taxon>
        <taxon>Candidatus Entotheonellia</taxon>
        <taxon>Candidatus Entotheonellales</taxon>
        <taxon>Candidatus Entotheonellaceae</taxon>
        <taxon>Candidatus Entotheonella</taxon>
    </lineage>
</organism>
<sequence>MPPPEAVKQFDAAVQSQDLQSLLAVVHRIGQQDTKEAVLAIAYAGLAESVLVSLSAEQTQQVLQTAQEVLTRMTDTRAWKATYKATYKHPDWRVRVMLLDVVRHRLPDEKRAEKAVIKAIGDGTDAVAIKAIEMAGEFNLKRTVPKLMQMVTTPEPIGKC</sequence>
<gene>
    <name evidence="1" type="ORF">ETSY2_54115</name>
</gene>
<accession>W4L2A0</accession>
<dbReference type="EMBL" id="AZHX01003016">
    <property type="protein sequence ID" value="ETW92213.1"/>
    <property type="molecule type" value="Genomic_DNA"/>
</dbReference>
<keyword evidence="2" id="KW-1185">Reference proteome</keyword>
<dbReference type="InterPro" id="IPR016024">
    <property type="entry name" value="ARM-type_fold"/>
</dbReference>
<dbReference type="Gene3D" id="1.25.10.10">
    <property type="entry name" value="Leucine-rich Repeat Variant"/>
    <property type="match status" value="1"/>
</dbReference>
<comment type="caution">
    <text evidence="1">The sequence shown here is derived from an EMBL/GenBank/DDBJ whole genome shotgun (WGS) entry which is preliminary data.</text>
</comment>
<evidence type="ECO:0000313" key="1">
    <source>
        <dbReference type="EMBL" id="ETW92213.1"/>
    </source>
</evidence>
<dbReference type="SUPFAM" id="SSF48371">
    <property type="entry name" value="ARM repeat"/>
    <property type="match status" value="1"/>
</dbReference>
<dbReference type="Proteomes" id="UP000019140">
    <property type="component" value="Unassembled WGS sequence"/>
</dbReference>